<dbReference type="InterPro" id="IPR003615">
    <property type="entry name" value="HNH_nuc"/>
</dbReference>
<gene>
    <name evidence="2" type="ORF">KMW28_21645</name>
</gene>
<keyword evidence="2" id="KW-0540">Nuclease</keyword>
<dbReference type="SMART" id="SM00507">
    <property type="entry name" value="HNHc"/>
    <property type="match status" value="1"/>
</dbReference>
<dbReference type="InterPro" id="IPR002711">
    <property type="entry name" value="HNH"/>
</dbReference>
<reference evidence="2 3" key="1">
    <citation type="submission" date="2021-05" db="EMBL/GenBank/DDBJ databases">
        <title>Comparative genomic studies on the polysaccharide-degrading batcterial strains of the Flammeovirga genus.</title>
        <authorList>
            <person name="Zewei F."/>
            <person name="Zheng Z."/>
            <person name="Yu L."/>
            <person name="Ruyue G."/>
            <person name="Yanhong M."/>
            <person name="Yuanyuan C."/>
            <person name="Jingyan G."/>
            <person name="Wenjun H."/>
        </authorList>
    </citation>
    <scope>NUCLEOTIDE SEQUENCE [LARGE SCALE GENOMIC DNA]</scope>
    <source>
        <strain evidence="2 3">NBRC:100898</strain>
    </source>
</reference>
<evidence type="ECO:0000259" key="1">
    <source>
        <dbReference type="SMART" id="SM00507"/>
    </source>
</evidence>
<evidence type="ECO:0000313" key="3">
    <source>
        <dbReference type="Proteomes" id="UP000678679"/>
    </source>
</evidence>
<name>A0AAX1NEK1_9BACT</name>
<protein>
    <submittedName>
        <fullName evidence="2">HNH endonuclease</fullName>
    </submittedName>
</protein>
<dbReference type="Proteomes" id="UP000678679">
    <property type="component" value="Chromosome 2"/>
</dbReference>
<proteinExistence type="predicted"/>
<keyword evidence="2" id="KW-0378">Hydrolase</keyword>
<dbReference type="GO" id="GO:0008270">
    <property type="term" value="F:zinc ion binding"/>
    <property type="evidence" value="ECO:0007669"/>
    <property type="project" value="InterPro"/>
</dbReference>
<evidence type="ECO:0000313" key="2">
    <source>
        <dbReference type="EMBL" id="QWG05030.1"/>
    </source>
</evidence>
<keyword evidence="3" id="KW-1185">Reference proteome</keyword>
<dbReference type="GO" id="GO:0004519">
    <property type="term" value="F:endonuclease activity"/>
    <property type="evidence" value="ECO:0007669"/>
    <property type="project" value="UniProtKB-KW"/>
</dbReference>
<dbReference type="Gene3D" id="1.10.30.50">
    <property type="match status" value="1"/>
</dbReference>
<dbReference type="Pfam" id="PF01844">
    <property type="entry name" value="HNH"/>
    <property type="match status" value="1"/>
</dbReference>
<sequence>MSFSNQIKEDISALAARHCCVCHQHKGNNLEVHHIEAKAQGGEDTLENAILLCFDCHADAGHYFAGHPKGLKLSPSALKKHKNSWLEIVKENKINIPVLQDVSLSFSHNERTRLNPVFIRKTTIYKDIKELRKIDYKSILKDLPPTPLQVQFLDPKVDSFEDFINFINGEHIKKLNFQNPFENNSQPVHHSMDMYFGSTKSSNESICLINLILRNNGLKVLEDFKVYLKFENVVCADTVNKNTSYIDFEKYDYNVIFNNKTDAVFIPDYKVLVQKDFIELDQICFRTEENVNEIKITWHLLARDYDQKESFNLKIHSTIVDEEDVKYVESPEDYEPEIIILDKVN</sequence>
<accession>A0AAX1NEK1</accession>
<dbReference type="CDD" id="cd00085">
    <property type="entry name" value="HNHc"/>
    <property type="match status" value="1"/>
</dbReference>
<organism evidence="2 3">
    <name type="scientific">Flammeovirga yaeyamensis</name>
    <dbReference type="NCBI Taxonomy" id="367791"/>
    <lineage>
        <taxon>Bacteria</taxon>
        <taxon>Pseudomonadati</taxon>
        <taxon>Bacteroidota</taxon>
        <taxon>Cytophagia</taxon>
        <taxon>Cytophagales</taxon>
        <taxon>Flammeovirgaceae</taxon>
        <taxon>Flammeovirga</taxon>
    </lineage>
</organism>
<dbReference type="KEGG" id="fya:KMW28_21645"/>
<dbReference type="EMBL" id="CP076133">
    <property type="protein sequence ID" value="QWG05030.1"/>
    <property type="molecule type" value="Genomic_DNA"/>
</dbReference>
<dbReference type="GO" id="GO:0003676">
    <property type="term" value="F:nucleic acid binding"/>
    <property type="evidence" value="ECO:0007669"/>
    <property type="project" value="InterPro"/>
</dbReference>
<dbReference type="RefSeq" id="WP_205958112.1">
    <property type="nucleotide sequence ID" value="NZ_CP076133.1"/>
</dbReference>
<keyword evidence="2" id="KW-0255">Endonuclease</keyword>
<dbReference type="AlphaFoldDB" id="A0AAX1NEK1"/>
<feature type="domain" description="HNH nuclease" evidence="1">
    <location>
        <begin position="7"/>
        <end position="58"/>
    </location>
</feature>